<feature type="transmembrane region" description="Helical" evidence="2">
    <location>
        <begin position="41"/>
        <end position="58"/>
    </location>
</feature>
<feature type="transmembrane region" description="Helical" evidence="2">
    <location>
        <begin position="78"/>
        <end position="97"/>
    </location>
</feature>
<feature type="transmembrane region" description="Helical" evidence="2">
    <location>
        <begin position="303"/>
        <end position="323"/>
    </location>
</feature>
<keyword evidence="2" id="KW-0812">Transmembrane</keyword>
<reference evidence="3" key="2">
    <citation type="submission" date="2014-05" db="EMBL/GenBank/DDBJ databases">
        <title>The genome and life-stage specific transcriptomes of Globodera pallida elucidate key aspects of plant parasitism by a cyst nematode.</title>
        <authorList>
            <person name="Cotton J.A."/>
            <person name="Lilley C.J."/>
            <person name="Jones L.M."/>
            <person name="Kikuchi T."/>
            <person name="Reid A.J."/>
            <person name="Thorpe P."/>
            <person name="Tsai I.J."/>
            <person name="Beasley H."/>
            <person name="Blok V."/>
            <person name="Cock P.J.A."/>
            <person name="Van den Akker S.E."/>
            <person name="Holroyd N."/>
            <person name="Hunt M."/>
            <person name="Mantelin S."/>
            <person name="Naghra H."/>
            <person name="Pain A."/>
            <person name="Palomares-Rius J.E."/>
            <person name="Zarowiecki M."/>
            <person name="Berriman M."/>
            <person name="Jones J.T."/>
            <person name="Urwin P.E."/>
        </authorList>
    </citation>
    <scope>NUCLEOTIDE SEQUENCE [LARGE SCALE GENOMIC DNA]</scope>
    <source>
        <strain evidence="3">Lindley</strain>
    </source>
</reference>
<evidence type="ECO:0000313" key="3">
    <source>
        <dbReference type="Proteomes" id="UP000050741"/>
    </source>
</evidence>
<dbReference type="PANTHER" id="PTHR19346:SF4">
    <property type="entry name" value="SUGAR PHOSPHATE TRANSPORTER DOMAIN-CONTAINING PROTEIN"/>
    <property type="match status" value="1"/>
</dbReference>
<sequence>MRGVSKKLSTTSESPSPMCALDSDQDDFQSVRSRAPDRVRLFWGCLVVVCVAISTGYGSQLKFSLLNSATAHFYPPFLMMWFNNCCLIICFPLYLIFERIKSKERSVREITAECAGIIAENGLRSGLGRELFFLLLYTIGNYSYALSLGRITSSAALTVRSFDVSLVYLLGHLILSERFITLKTMAVALATGGVLLIAQDHQFAADLIGVLLVLLSCGVDAIYKVSFKWMAGQASFGQGMFFLSGMALVNLPINALPTVLLLYFGVERWEWAFVPWGSVIGFVLLTFVFNISTIFGVALLNPLIISIGVLCGIPISIGIDVAFRGKQPTVGFLIGAILLVASVVFVTFHEQFRAYVSRPIRCWRKSDAGGAEEEEDEKQRKEEEEEEEENNAQTRKKKKASANTGGKGKGKVEFHRARRDNGPEGEEGGNSVLEKPLNPPNSEGDGTATGRCNSERIRRKSDAGGAEEEEEEDEKQRKEEEEENNAQSHEQQQA</sequence>
<feature type="region of interest" description="Disordered" evidence="1">
    <location>
        <begin position="366"/>
        <end position="494"/>
    </location>
</feature>
<dbReference type="AlphaFoldDB" id="A0A183BT49"/>
<proteinExistence type="predicted"/>
<accession>A0A183BT49</accession>
<reference evidence="4" key="3">
    <citation type="submission" date="2016-06" db="UniProtKB">
        <authorList>
            <consortium name="WormBaseParasite"/>
        </authorList>
    </citation>
    <scope>IDENTIFICATION</scope>
</reference>
<feature type="transmembrane region" description="Helical" evidence="2">
    <location>
        <begin position="180"/>
        <end position="198"/>
    </location>
</feature>
<evidence type="ECO:0000256" key="2">
    <source>
        <dbReference type="SAM" id="Phobius"/>
    </source>
</evidence>
<protein>
    <submittedName>
        <fullName evidence="4">EamA domain-containing protein</fullName>
    </submittedName>
</protein>
<feature type="transmembrane region" description="Helical" evidence="2">
    <location>
        <begin position="235"/>
        <end position="253"/>
    </location>
</feature>
<feature type="transmembrane region" description="Helical" evidence="2">
    <location>
        <begin position="273"/>
        <end position="291"/>
    </location>
</feature>
<dbReference type="InterPro" id="IPR026505">
    <property type="entry name" value="Solute_c_fam_35_mem_F3/F4"/>
</dbReference>
<keyword evidence="3" id="KW-1185">Reference proteome</keyword>
<name>A0A183BT49_GLOPA</name>
<evidence type="ECO:0000256" key="1">
    <source>
        <dbReference type="SAM" id="MobiDB-lite"/>
    </source>
</evidence>
<feature type="transmembrane region" description="Helical" evidence="2">
    <location>
        <begin position="204"/>
        <end position="223"/>
    </location>
</feature>
<feature type="compositionally biased region" description="Basic and acidic residues" evidence="1">
    <location>
        <begin position="410"/>
        <end position="422"/>
    </location>
</feature>
<feature type="transmembrane region" description="Helical" evidence="2">
    <location>
        <begin position="329"/>
        <end position="348"/>
    </location>
</feature>
<dbReference type="Gene3D" id="1.10.3730.20">
    <property type="match status" value="1"/>
</dbReference>
<dbReference type="WBParaSite" id="GPLIN_000378500">
    <property type="protein sequence ID" value="GPLIN_000378500"/>
    <property type="gene ID" value="GPLIN_000378500"/>
</dbReference>
<feature type="compositionally biased region" description="Basic and acidic residues" evidence="1">
    <location>
        <begin position="453"/>
        <end position="462"/>
    </location>
</feature>
<reference evidence="3" key="1">
    <citation type="submission" date="2013-12" db="EMBL/GenBank/DDBJ databases">
        <authorList>
            <person name="Aslett M."/>
        </authorList>
    </citation>
    <scope>NUCLEOTIDE SEQUENCE [LARGE SCALE GENOMIC DNA]</scope>
    <source>
        <strain evidence="3">Lindley</strain>
    </source>
</reference>
<feature type="compositionally biased region" description="Low complexity" evidence="1">
    <location>
        <begin position="485"/>
        <end position="494"/>
    </location>
</feature>
<keyword evidence="2" id="KW-0472">Membrane</keyword>
<keyword evidence="2" id="KW-1133">Transmembrane helix</keyword>
<dbReference type="PANTHER" id="PTHR19346">
    <property type="entry name" value="SUGAR PHOSPHATE TRANSPORTER DOMAIN-CONTAINING PROTEIN"/>
    <property type="match status" value="1"/>
</dbReference>
<evidence type="ECO:0000313" key="4">
    <source>
        <dbReference type="WBParaSite" id="GPLIN_000378500"/>
    </source>
</evidence>
<dbReference type="Proteomes" id="UP000050741">
    <property type="component" value="Unassembled WGS sequence"/>
</dbReference>
<organism evidence="3 4">
    <name type="scientific">Globodera pallida</name>
    <name type="common">Potato cyst nematode worm</name>
    <name type="synonym">Heterodera pallida</name>
    <dbReference type="NCBI Taxonomy" id="36090"/>
    <lineage>
        <taxon>Eukaryota</taxon>
        <taxon>Metazoa</taxon>
        <taxon>Ecdysozoa</taxon>
        <taxon>Nematoda</taxon>
        <taxon>Chromadorea</taxon>
        <taxon>Rhabditida</taxon>
        <taxon>Tylenchina</taxon>
        <taxon>Tylenchomorpha</taxon>
        <taxon>Tylenchoidea</taxon>
        <taxon>Heteroderidae</taxon>
        <taxon>Heteroderinae</taxon>
        <taxon>Globodera</taxon>
    </lineage>
</organism>